<sequence length="363" mass="40234">MAIDESVGRTMKAAHMARSEGRRVIIKAGELIEARFARGVSPSLAARKVLALLIEKASGNAWQPGAHTITKKELRGSHESNDRLNDTLDELMAVHFKMPTISGRGRDAVLTAALIAWNIEETDDDGLSTVEWEFSEPARQMLQGSDYYARLNRAALLALQSKYSVTIFEIGCLLIGRHDRTWRGGLDDLREKLGVPHSALRNFADFRRFVLKPAKVEIDQLAHFTFDWEEKRAPGRGRRIAEVELCFTPKRSAAINAAADEVERPKVGRRSRRDGTVEHLRVVESGKALPAPSTFPTGSLSYGDREAAFAGVARAYGGGWDKDLIAEAYRTHMGDKLDTLTGTALLSSWEGFCKSYASRRPKP</sequence>
<reference evidence="3 4" key="1">
    <citation type="submission" date="2020-06" db="EMBL/GenBank/DDBJ databases">
        <title>Sphingomonas hominis sp. nov., a member of the Sphingomonas, isolated from the hair of a 22-year-old girl.</title>
        <authorList>
            <person name="Zhang D.-F."/>
            <person name="Cui X.-W."/>
        </authorList>
    </citation>
    <scope>NUCLEOTIDE SEQUENCE [LARGE SCALE GENOMIC DNA]</scope>
    <source>
        <strain evidence="3 4">HHU CXW</strain>
    </source>
</reference>
<dbReference type="Gene3D" id="1.10.10.10">
    <property type="entry name" value="Winged helix-like DNA-binding domain superfamily/Winged helix DNA-binding domain"/>
    <property type="match status" value="1"/>
</dbReference>
<dbReference type="Pfam" id="PF21205">
    <property type="entry name" value="Rep3_C"/>
    <property type="match status" value="1"/>
</dbReference>
<feature type="domain" description="Initiator Rep protein WH1" evidence="2">
    <location>
        <begin position="25"/>
        <end position="170"/>
    </location>
</feature>
<evidence type="ECO:0000313" key="4">
    <source>
        <dbReference type="Proteomes" id="UP000621447"/>
    </source>
</evidence>
<evidence type="ECO:0000259" key="2">
    <source>
        <dbReference type="Pfam" id="PF01051"/>
    </source>
</evidence>
<dbReference type="Pfam" id="PF01051">
    <property type="entry name" value="Rep3_N"/>
    <property type="match status" value="1"/>
</dbReference>
<dbReference type="Proteomes" id="UP000621447">
    <property type="component" value="Unassembled WGS sequence"/>
</dbReference>
<dbReference type="InterPro" id="IPR000525">
    <property type="entry name" value="Initiator_Rep_WH1"/>
</dbReference>
<proteinExistence type="inferred from homology"/>
<dbReference type="InterPro" id="IPR036390">
    <property type="entry name" value="WH_DNA-bd_sf"/>
</dbReference>
<organism evidence="3 4">
    <name type="scientific">Sphingomonas hominis</name>
    <dbReference type="NCBI Taxonomy" id="2741495"/>
    <lineage>
        <taxon>Bacteria</taxon>
        <taxon>Pseudomonadati</taxon>
        <taxon>Pseudomonadota</taxon>
        <taxon>Alphaproteobacteria</taxon>
        <taxon>Sphingomonadales</taxon>
        <taxon>Sphingomonadaceae</taxon>
        <taxon>Sphingomonas</taxon>
    </lineage>
</organism>
<evidence type="ECO:0000256" key="1">
    <source>
        <dbReference type="ARBA" id="ARBA00038283"/>
    </source>
</evidence>
<name>A0ABX2JV15_9SPHN</name>
<evidence type="ECO:0000313" key="3">
    <source>
        <dbReference type="EMBL" id="NTS66837.1"/>
    </source>
</evidence>
<comment type="similarity">
    <text evidence="1">Belongs to the initiator RepB protein family.</text>
</comment>
<accession>A0ABX2JV15</accession>
<comment type="caution">
    <text evidence="3">The sequence shown here is derived from an EMBL/GenBank/DDBJ whole genome shotgun (WGS) entry which is preliminary data.</text>
</comment>
<dbReference type="SUPFAM" id="SSF46785">
    <property type="entry name" value="Winged helix' DNA-binding domain"/>
    <property type="match status" value="1"/>
</dbReference>
<keyword evidence="4" id="KW-1185">Reference proteome</keyword>
<gene>
    <name evidence="3" type="ORF">HRV97_16985</name>
</gene>
<protein>
    <submittedName>
        <fullName evidence="3">Replication initiation protein</fullName>
    </submittedName>
</protein>
<dbReference type="EMBL" id="JABULH010000019">
    <property type="protein sequence ID" value="NTS66837.1"/>
    <property type="molecule type" value="Genomic_DNA"/>
</dbReference>
<dbReference type="InterPro" id="IPR036388">
    <property type="entry name" value="WH-like_DNA-bd_sf"/>
</dbReference>